<keyword evidence="3" id="KW-0963">Cytoplasm</keyword>
<evidence type="ECO:0000256" key="1">
    <source>
        <dbReference type="ARBA" id="ARBA00004496"/>
    </source>
</evidence>
<dbReference type="Gene3D" id="2.60.120.920">
    <property type="match status" value="1"/>
</dbReference>
<evidence type="ECO:0000256" key="2">
    <source>
        <dbReference type="ARBA" id="ARBA00008518"/>
    </source>
</evidence>
<reference evidence="13" key="1">
    <citation type="submission" date="2025-08" db="UniProtKB">
        <authorList>
            <consortium name="RefSeq"/>
        </authorList>
    </citation>
    <scope>IDENTIFICATION</scope>
</reference>
<dbReference type="CDD" id="cd16594">
    <property type="entry name" value="RING-HC_TRIM7-like_C-IV"/>
    <property type="match status" value="1"/>
</dbReference>
<protein>
    <submittedName>
        <fullName evidence="13">Zinc-binding protein A33-like</fullName>
    </submittedName>
</protein>
<proteinExistence type="inferred from homology"/>
<dbReference type="InterPro" id="IPR013320">
    <property type="entry name" value="ConA-like_dom_sf"/>
</dbReference>
<dbReference type="SMART" id="SM00449">
    <property type="entry name" value="SPRY"/>
    <property type="match status" value="1"/>
</dbReference>
<dbReference type="Gene3D" id="3.30.40.10">
    <property type="entry name" value="Zinc/RING finger domain, C3HC4 (zinc finger)"/>
    <property type="match status" value="1"/>
</dbReference>
<dbReference type="PROSITE" id="PS00518">
    <property type="entry name" value="ZF_RING_1"/>
    <property type="match status" value="1"/>
</dbReference>
<evidence type="ECO:0000313" key="12">
    <source>
        <dbReference type="Proteomes" id="UP000515156"/>
    </source>
</evidence>
<dbReference type="SUPFAM" id="SSF49899">
    <property type="entry name" value="Concanavalin A-like lectins/glucanases"/>
    <property type="match status" value="1"/>
</dbReference>
<keyword evidence="7" id="KW-0833">Ubl conjugation pathway</keyword>
<dbReference type="SMART" id="SM00589">
    <property type="entry name" value="PRY"/>
    <property type="match status" value="1"/>
</dbReference>
<evidence type="ECO:0000313" key="13">
    <source>
        <dbReference type="RefSeq" id="XP_030068872.1"/>
    </source>
</evidence>
<dbReference type="InParanoid" id="A0A6P7YNJ6"/>
<dbReference type="AlphaFoldDB" id="A0A6P7YNJ6"/>
<dbReference type="InterPro" id="IPR006574">
    <property type="entry name" value="PRY"/>
</dbReference>
<dbReference type="InterPro" id="IPR003877">
    <property type="entry name" value="SPRY_dom"/>
</dbReference>
<comment type="similarity">
    <text evidence="2">Belongs to the TRIM/RBCC family.</text>
</comment>
<evidence type="ECO:0000256" key="6">
    <source>
        <dbReference type="ARBA" id="ARBA00022771"/>
    </source>
</evidence>
<dbReference type="PROSITE" id="PS50089">
    <property type="entry name" value="ZF_RING_2"/>
    <property type="match status" value="1"/>
</dbReference>
<dbReference type="InterPro" id="IPR003879">
    <property type="entry name" value="Butyrophylin_SPRY"/>
</dbReference>
<dbReference type="InterPro" id="IPR017907">
    <property type="entry name" value="Znf_RING_CS"/>
</dbReference>
<feature type="domain" description="B30.2/SPRY" evidence="11">
    <location>
        <begin position="232"/>
        <end position="428"/>
    </location>
</feature>
<dbReference type="RefSeq" id="XP_030068872.1">
    <property type="nucleotide sequence ID" value="XM_030213012.1"/>
</dbReference>
<evidence type="ECO:0000256" key="8">
    <source>
        <dbReference type="ARBA" id="ARBA00022833"/>
    </source>
</evidence>
<keyword evidence="5" id="KW-0479">Metal-binding</keyword>
<dbReference type="GO" id="GO:0016740">
    <property type="term" value="F:transferase activity"/>
    <property type="evidence" value="ECO:0007669"/>
    <property type="project" value="UniProtKB-KW"/>
</dbReference>
<dbReference type="SMART" id="SM00184">
    <property type="entry name" value="RING"/>
    <property type="match status" value="1"/>
</dbReference>
<keyword evidence="4" id="KW-0808">Transferase</keyword>
<comment type="subcellular location">
    <subcellularLocation>
        <location evidence="1">Cytoplasm</location>
    </subcellularLocation>
</comment>
<evidence type="ECO:0000256" key="3">
    <source>
        <dbReference type="ARBA" id="ARBA00022490"/>
    </source>
</evidence>
<dbReference type="Pfam" id="PF00622">
    <property type="entry name" value="SPRY"/>
    <property type="match status" value="1"/>
</dbReference>
<dbReference type="PANTHER" id="PTHR24103">
    <property type="entry name" value="E3 UBIQUITIN-PROTEIN LIGASE TRIM"/>
    <property type="match status" value="1"/>
</dbReference>
<dbReference type="GeneID" id="115476574"/>
<evidence type="ECO:0000259" key="11">
    <source>
        <dbReference type="PROSITE" id="PS50188"/>
    </source>
</evidence>
<organism evidence="12 13">
    <name type="scientific">Microcaecilia unicolor</name>
    <dbReference type="NCBI Taxonomy" id="1415580"/>
    <lineage>
        <taxon>Eukaryota</taxon>
        <taxon>Metazoa</taxon>
        <taxon>Chordata</taxon>
        <taxon>Craniata</taxon>
        <taxon>Vertebrata</taxon>
        <taxon>Euteleostomi</taxon>
        <taxon>Amphibia</taxon>
        <taxon>Gymnophiona</taxon>
        <taxon>Siphonopidae</taxon>
        <taxon>Microcaecilia</taxon>
    </lineage>
</organism>
<dbReference type="GO" id="GO:0005737">
    <property type="term" value="C:cytoplasm"/>
    <property type="evidence" value="ECO:0007669"/>
    <property type="project" value="UniProtKB-SubCell"/>
</dbReference>
<evidence type="ECO:0000256" key="4">
    <source>
        <dbReference type="ARBA" id="ARBA00022679"/>
    </source>
</evidence>
<feature type="domain" description="RING-type" evidence="10">
    <location>
        <begin position="17"/>
        <end position="58"/>
    </location>
</feature>
<sequence length="428" mass="50037">MAGDRHTEQNLKDELTCSICCELFREPVMLECMHHFCKACILRFWQGYQKVASCPQCRRESPSRTFRTSYLVARVVERVRQCITEQQRRKLQKQLEDALKSHQIKLEDLVQMKRMADQRIYTIKENSEALAEKVRVEFKCLHQILEEEERATLAELGKEKEGAVLMLKMHIQQLEEGISELKKTMESIHQAMSKMGDEFLLEVEDLKTRRIKYVETQPIKNLELHKEKYTGPFQYKIWKRMLKSIHPAPSLLTFDQESAHPNLVFSRDLTGVTETDIPQVVSNSSKRFLQCVNVLASETFESGRHYWEVWVGNKIKWDLGVAAESVDRKAKVKLCPENGYWTLRLRNRNEYSAMTSPLVRLSLENCPRKVGVYLDCGEQKVAFYNAEDMVHLFTFTQADAHRFCPFFSTCFSEGHQNVEPMRICHLNL</sequence>
<dbReference type="OrthoDB" id="6270329at2759"/>
<evidence type="ECO:0000259" key="10">
    <source>
        <dbReference type="PROSITE" id="PS50089"/>
    </source>
</evidence>
<keyword evidence="8" id="KW-0862">Zinc</keyword>
<dbReference type="InterPro" id="IPR013083">
    <property type="entry name" value="Znf_RING/FYVE/PHD"/>
</dbReference>
<dbReference type="Proteomes" id="UP000515156">
    <property type="component" value="Chromosome 8"/>
</dbReference>
<dbReference type="CDD" id="cd12905">
    <property type="entry name" value="SPRY_PRY_A33L"/>
    <property type="match status" value="1"/>
</dbReference>
<dbReference type="GO" id="GO:0008270">
    <property type="term" value="F:zinc ion binding"/>
    <property type="evidence" value="ECO:0007669"/>
    <property type="project" value="UniProtKB-KW"/>
</dbReference>
<dbReference type="Pfam" id="PF13765">
    <property type="entry name" value="PRY"/>
    <property type="match status" value="1"/>
</dbReference>
<dbReference type="KEGG" id="muo:115476574"/>
<evidence type="ECO:0000256" key="9">
    <source>
        <dbReference type="PROSITE-ProRule" id="PRU00175"/>
    </source>
</evidence>
<keyword evidence="6 9" id="KW-0863">Zinc-finger</keyword>
<dbReference type="SUPFAM" id="SSF57850">
    <property type="entry name" value="RING/U-box"/>
    <property type="match status" value="1"/>
</dbReference>
<evidence type="ECO:0000256" key="7">
    <source>
        <dbReference type="ARBA" id="ARBA00022786"/>
    </source>
</evidence>
<keyword evidence="12" id="KW-1185">Reference proteome</keyword>
<evidence type="ECO:0000256" key="5">
    <source>
        <dbReference type="ARBA" id="ARBA00022723"/>
    </source>
</evidence>
<dbReference type="PROSITE" id="PS50188">
    <property type="entry name" value="B302_SPRY"/>
    <property type="match status" value="1"/>
</dbReference>
<name>A0A6P7YNJ6_9AMPH</name>
<dbReference type="Pfam" id="PF00097">
    <property type="entry name" value="zf-C3HC4"/>
    <property type="match status" value="1"/>
</dbReference>
<dbReference type="InterPro" id="IPR001870">
    <property type="entry name" value="B30.2/SPRY"/>
</dbReference>
<dbReference type="InterPro" id="IPR050143">
    <property type="entry name" value="TRIM/RBCC"/>
</dbReference>
<dbReference type="InterPro" id="IPR001841">
    <property type="entry name" value="Znf_RING"/>
</dbReference>
<dbReference type="InterPro" id="IPR018957">
    <property type="entry name" value="Znf_C3HC4_RING-type"/>
</dbReference>
<dbReference type="FunFam" id="2.60.120.920:FF:000004">
    <property type="entry name" value="Butyrophilin subfamily 1 member A1"/>
    <property type="match status" value="1"/>
</dbReference>
<accession>A0A6P7YNJ6</accession>
<dbReference type="InterPro" id="IPR043136">
    <property type="entry name" value="B30.2/SPRY_sf"/>
</dbReference>
<gene>
    <name evidence="13" type="primary">LOC115476574</name>
</gene>
<dbReference type="PRINTS" id="PR01407">
    <property type="entry name" value="BUTYPHLNCDUF"/>
</dbReference>